<dbReference type="EMBL" id="GEDV01000301">
    <property type="protein sequence ID" value="JAP88256.1"/>
    <property type="molecule type" value="Transcribed_RNA"/>
</dbReference>
<evidence type="ECO:0000256" key="1">
    <source>
        <dbReference type="SAM" id="MobiDB-lite"/>
    </source>
</evidence>
<name>A0A131ZCN9_RHIAP</name>
<proteinExistence type="predicted"/>
<feature type="region of interest" description="Disordered" evidence="1">
    <location>
        <begin position="129"/>
        <end position="181"/>
    </location>
</feature>
<feature type="compositionally biased region" description="Low complexity" evidence="1">
    <location>
        <begin position="157"/>
        <end position="181"/>
    </location>
</feature>
<feature type="non-terminal residue" evidence="2">
    <location>
        <position position="260"/>
    </location>
</feature>
<reference evidence="2" key="1">
    <citation type="journal article" date="2016" name="Ticks Tick Borne Dis.">
        <title>De novo assembly and annotation of the salivary gland transcriptome of Rhipicephalus appendiculatus male and female ticks during blood feeding.</title>
        <authorList>
            <person name="de Castro M.H."/>
            <person name="de Klerk D."/>
            <person name="Pienaar R."/>
            <person name="Latif A.A."/>
            <person name="Rees D.J."/>
            <person name="Mans B.J."/>
        </authorList>
    </citation>
    <scope>NUCLEOTIDE SEQUENCE</scope>
    <source>
        <tissue evidence="2">Salivary glands</tissue>
    </source>
</reference>
<feature type="non-terminal residue" evidence="2">
    <location>
        <position position="1"/>
    </location>
</feature>
<evidence type="ECO:0000313" key="2">
    <source>
        <dbReference type="EMBL" id="JAP88256.1"/>
    </source>
</evidence>
<protein>
    <submittedName>
        <fullName evidence="2">Uncharacterized protein</fullName>
    </submittedName>
</protein>
<feature type="region of interest" description="Disordered" evidence="1">
    <location>
        <begin position="1"/>
        <end position="28"/>
    </location>
</feature>
<feature type="compositionally biased region" description="Low complexity" evidence="1">
    <location>
        <begin position="131"/>
        <end position="146"/>
    </location>
</feature>
<organism evidence="2">
    <name type="scientific">Rhipicephalus appendiculatus</name>
    <name type="common">Brown ear tick</name>
    <dbReference type="NCBI Taxonomy" id="34631"/>
    <lineage>
        <taxon>Eukaryota</taxon>
        <taxon>Metazoa</taxon>
        <taxon>Ecdysozoa</taxon>
        <taxon>Arthropoda</taxon>
        <taxon>Chelicerata</taxon>
        <taxon>Arachnida</taxon>
        <taxon>Acari</taxon>
        <taxon>Parasitiformes</taxon>
        <taxon>Ixodida</taxon>
        <taxon>Ixodoidea</taxon>
        <taxon>Ixodidae</taxon>
        <taxon>Rhipicephalinae</taxon>
        <taxon>Rhipicephalus</taxon>
        <taxon>Rhipicephalus</taxon>
    </lineage>
</organism>
<sequence>SSIINSSNHVVAGEAGSSKSCPATVARDAPAPQYRRRCNFKRSRLEKLSKLLRRAVLRRPVEDPCLRNVAPGVMLFHSFRIPLEDGRSLTTHWKEEHTGRVVAVSFMRLFKQRDAMHVRRLLSSFRREFSPSRSSNNTRSNRRANTPCSTRPKPVDSSTSSCSRDSNSSSRISLSNRSSPSPRDTFVIVLQNSMEDTQELQALVELFPQVPVMSISGEFLRDEELRRMGEPLAKRKVIVMVLQLLPPGAEAHVNLDDETD</sequence>
<dbReference type="AlphaFoldDB" id="A0A131ZCN9"/>
<accession>A0A131ZCN9</accession>